<keyword evidence="1" id="KW-0472">Membrane</keyword>
<dbReference type="PANTHER" id="PTHR47163:SF2">
    <property type="entry name" value="SI:DKEY-17M8.2"/>
    <property type="match status" value="1"/>
</dbReference>
<sequence length="398" mass="46336">MCSSTDFRIFSTTRLRFWTLIFLLYCTTLATLLDIDLIAPLYDPGYVFGHRLYCFSATPACLLDTRFEVDMTSESSGHHQPEPVTSTSFAGLDGGPFFEDDGPYVDRHLYTEEVLQRWNLAKVIRKLGTNEQCVAFAEEQGLVSTQKTCRTHRTLMRLAKSTNKSFGSWCCTKGTCKSKSKISRTTGTFFENIKIELVHVFYLMYAFAQKWREMFNRATINDWFNYCRESIVIYQMDKNECVGKIGGPGKIVQIDESKFGKRKYNRARHIEGHWVLGMIEDGSEDLRLEVCPDNIRSAEVLEPLIKKHVEVGTTIHTDYWRAYDCLAEHGYTHKKSITPTLIESQWRAVKRFFKKDNLNNVENFSDVILEYLWRQNMLKFKKDKFLELINAIKYVYKV</sequence>
<accession>A0ABR3HRS1</accession>
<dbReference type="SMART" id="SM01126">
    <property type="entry name" value="DDE_Tnp_IS1595"/>
    <property type="match status" value="1"/>
</dbReference>
<reference evidence="3 4" key="1">
    <citation type="submission" date="2024-06" db="EMBL/GenBank/DDBJ databases">
        <title>A chromosome-level genome assembly of beet webworm, Loxostege sticticalis.</title>
        <authorList>
            <person name="Zhang Y."/>
        </authorList>
    </citation>
    <scope>NUCLEOTIDE SEQUENCE [LARGE SCALE GENOMIC DNA]</scope>
    <source>
        <strain evidence="3">AQ026</strain>
        <tissue evidence="3">Whole body</tissue>
    </source>
</reference>
<dbReference type="Proteomes" id="UP001549920">
    <property type="component" value="Unassembled WGS sequence"/>
</dbReference>
<keyword evidence="1" id="KW-0812">Transmembrane</keyword>
<evidence type="ECO:0000259" key="2">
    <source>
        <dbReference type="SMART" id="SM01126"/>
    </source>
</evidence>
<keyword evidence="4" id="KW-1185">Reference proteome</keyword>
<protein>
    <recommendedName>
        <fullName evidence="2">ISXO2-like transposase domain-containing protein</fullName>
    </recommendedName>
</protein>
<keyword evidence="1" id="KW-1133">Transmembrane helix</keyword>
<dbReference type="Pfam" id="PF12762">
    <property type="entry name" value="DDE_Tnp_IS1595"/>
    <property type="match status" value="1"/>
</dbReference>
<name>A0ABR3HRS1_LOXSC</name>
<dbReference type="InterPro" id="IPR024445">
    <property type="entry name" value="Tnp_ISXO2-like"/>
</dbReference>
<dbReference type="EMBL" id="JBEUOH010000014">
    <property type="protein sequence ID" value="KAL0879263.1"/>
    <property type="molecule type" value="Genomic_DNA"/>
</dbReference>
<feature type="transmembrane region" description="Helical" evidence="1">
    <location>
        <begin position="20"/>
        <end position="42"/>
    </location>
</feature>
<comment type="caution">
    <text evidence="3">The sequence shown here is derived from an EMBL/GenBank/DDBJ whole genome shotgun (WGS) entry which is preliminary data.</text>
</comment>
<proteinExistence type="predicted"/>
<evidence type="ECO:0000256" key="1">
    <source>
        <dbReference type="SAM" id="Phobius"/>
    </source>
</evidence>
<evidence type="ECO:0000313" key="3">
    <source>
        <dbReference type="EMBL" id="KAL0879263.1"/>
    </source>
</evidence>
<gene>
    <name evidence="3" type="ORF">ABMA27_003043</name>
</gene>
<dbReference type="PANTHER" id="PTHR47163">
    <property type="entry name" value="DDE_TNP_IS1595 DOMAIN-CONTAINING PROTEIN"/>
    <property type="match status" value="1"/>
</dbReference>
<dbReference type="InterPro" id="IPR053164">
    <property type="entry name" value="IS1016-like_transposase"/>
</dbReference>
<feature type="domain" description="ISXO2-like transposase" evidence="2">
    <location>
        <begin position="244"/>
        <end position="376"/>
    </location>
</feature>
<organism evidence="3 4">
    <name type="scientific">Loxostege sticticalis</name>
    <name type="common">Beet webworm moth</name>
    <dbReference type="NCBI Taxonomy" id="481309"/>
    <lineage>
        <taxon>Eukaryota</taxon>
        <taxon>Metazoa</taxon>
        <taxon>Ecdysozoa</taxon>
        <taxon>Arthropoda</taxon>
        <taxon>Hexapoda</taxon>
        <taxon>Insecta</taxon>
        <taxon>Pterygota</taxon>
        <taxon>Neoptera</taxon>
        <taxon>Endopterygota</taxon>
        <taxon>Lepidoptera</taxon>
        <taxon>Glossata</taxon>
        <taxon>Ditrysia</taxon>
        <taxon>Pyraloidea</taxon>
        <taxon>Crambidae</taxon>
        <taxon>Pyraustinae</taxon>
        <taxon>Loxostege</taxon>
    </lineage>
</organism>
<evidence type="ECO:0000313" key="4">
    <source>
        <dbReference type="Proteomes" id="UP001549920"/>
    </source>
</evidence>